<evidence type="ECO:0000256" key="2">
    <source>
        <dbReference type="ARBA" id="ARBA00005562"/>
    </source>
</evidence>
<protein>
    <submittedName>
        <fullName evidence="10">ETS domain-containing protein</fullName>
    </submittedName>
</protein>
<evidence type="ECO:0000256" key="4">
    <source>
        <dbReference type="ARBA" id="ARBA00023125"/>
    </source>
</evidence>
<comment type="similarity">
    <text evidence="2 6">Belongs to the ETS family.</text>
</comment>
<dbReference type="GO" id="GO:0040034">
    <property type="term" value="P:regulation of development, heterochronic"/>
    <property type="evidence" value="ECO:0007669"/>
    <property type="project" value="UniProtKB-ARBA"/>
</dbReference>
<dbReference type="GO" id="GO:0030154">
    <property type="term" value="P:cell differentiation"/>
    <property type="evidence" value="ECO:0007669"/>
    <property type="project" value="TreeGrafter"/>
</dbReference>
<evidence type="ECO:0000256" key="7">
    <source>
        <dbReference type="SAM" id="Coils"/>
    </source>
</evidence>
<dbReference type="GO" id="GO:0043565">
    <property type="term" value="F:sequence-specific DNA binding"/>
    <property type="evidence" value="ECO:0007669"/>
    <property type="project" value="InterPro"/>
</dbReference>
<dbReference type="SMART" id="SM00413">
    <property type="entry name" value="ETS"/>
    <property type="match status" value="1"/>
</dbReference>
<keyword evidence="7" id="KW-0175">Coiled coil</keyword>
<feature type="coiled-coil region" evidence="7">
    <location>
        <begin position="37"/>
        <end position="64"/>
    </location>
</feature>
<reference evidence="10" key="1">
    <citation type="submission" date="2020-05" db="UniProtKB">
        <authorList>
            <consortium name="EnsemblMetazoa"/>
        </authorList>
    </citation>
    <scope>IDENTIFICATION</scope>
    <source>
        <strain evidence="10">FUMOZ</strain>
    </source>
</reference>
<evidence type="ECO:0000259" key="9">
    <source>
        <dbReference type="PROSITE" id="PS50061"/>
    </source>
</evidence>
<dbReference type="GO" id="GO:0001228">
    <property type="term" value="F:DNA-binding transcription activator activity, RNA polymerase II-specific"/>
    <property type="evidence" value="ECO:0007669"/>
    <property type="project" value="UniProtKB-ARBA"/>
</dbReference>
<evidence type="ECO:0000256" key="1">
    <source>
        <dbReference type="ARBA" id="ARBA00004123"/>
    </source>
</evidence>
<comment type="subcellular location">
    <subcellularLocation>
        <location evidence="1 6">Nucleus</location>
    </subcellularLocation>
</comment>
<dbReference type="Pfam" id="PF00178">
    <property type="entry name" value="Ets"/>
    <property type="match status" value="1"/>
</dbReference>
<dbReference type="InterPro" id="IPR046328">
    <property type="entry name" value="ETS_fam"/>
</dbReference>
<keyword evidence="4 6" id="KW-0238">DNA-binding</keyword>
<evidence type="ECO:0000256" key="8">
    <source>
        <dbReference type="SAM" id="MobiDB-lite"/>
    </source>
</evidence>
<dbReference type="PRINTS" id="PR00454">
    <property type="entry name" value="ETSDOMAIN"/>
</dbReference>
<dbReference type="InterPro" id="IPR000418">
    <property type="entry name" value="Ets_dom"/>
</dbReference>
<feature type="compositionally biased region" description="Low complexity" evidence="8">
    <location>
        <begin position="214"/>
        <end position="241"/>
    </location>
</feature>
<feature type="region of interest" description="Disordered" evidence="8">
    <location>
        <begin position="260"/>
        <end position="441"/>
    </location>
</feature>
<dbReference type="PROSITE" id="PS00346">
    <property type="entry name" value="ETS_DOMAIN_2"/>
    <property type="match status" value="1"/>
</dbReference>
<proteinExistence type="inferred from homology"/>
<feature type="domain" description="ETS" evidence="9">
    <location>
        <begin position="680"/>
        <end position="762"/>
    </location>
</feature>
<feature type="compositionally biased region" description="Basic residues" evidence="8">
    <location>
        <begin position="581"/>
        <end position="597"/>
    </location>
</feature>
<dbReference type="PANTHER" id="PTHR11849:SF191">
    <property type="entry name" value="ECDYSONE-INDUCED PROTEIN 74EF ISOFORM B"/>
    <property type="match status" value="1"/>
</dbReference>
<feature type="region of interest" description="Disordered" evidence="8">
    <location>
        <begin position="205"/>
        <end position="245"/>
    </location>
</feature>
<feature type="compositionally biased region" description="Low complexity" evidence="8">
    <location>
        <begin position="322"/>
        <end position="348"/>
    </location>
</feature>
<evidence type="ECO:0000313" key="10">
    <source>
        <dbReference type="EnsemblMetazoa" id="AFUN020371-PB"/>
    </source>
</evidence>
<dbReference type="PROSITE" id="PS00345">
    <property type="entry name" value="ETS_DOMAIN_1"/>
    <property type="match status" value="1"/>
</dbReference>
<keyword evidence="5 6" id="KW-0539">Nucleus</keyword>
<organism evidence="10">
    <name type="scientific">Anopheles funestus</name>
    <name type="common">African malaria mosquito</name>
    <dbReference type="NCBI Taxonomy" id="62324"/>
    <lineage>
        <taxon>Eukaryota</taxon>
        <taxon>Metazoa</taxon>
        <taxon>Ecdysozoa</taxon>
        <taxon>Arthropoda</taxon>
        <taxon>Hexapoda</taxon>
        <taxon>Insecta</taxon>
        <taxon>Pterygota</taxon>
        <taxon>Neoptera</taxon>
        <taxon>Endopterygota</taxon>
        <taxon>Diptera</taxon>
        <taxon>Nematocera</taxon>
        <taxon>Culicoidea</taxon>
        <taxon>Culicidae</taxon>
        <taxon>Anophelinae</taxon>
        <taxon>Anopheles</taxon>
    </lineage>
</organism>
<dbReference type="FunFam" id="1.10.10.10:FF:000411">
    <property type="entry name" value="Ecdysone-induced protein 74EF isoform A"/>
    <property type="match status" value="1"/>
</dbReference>
<dbReference type="VEuPathDB" id="VectorBase:AFUN2_004732"/>
<dbReference type="PROSITE" id="PS50061">
    <property type="entry name" value="ETS_DOMAIN_3"/>
    <property type="match status" value="1"/>
</dbReference>
<dbReference type="STRING" id="62324.A0A4Y0BK67"/>
<dbReference type="GO" id="GO:0005634">
    <property type="term" value="C:nucleus"/>
    <property type="evidence" value="ECO:0007669"/>
    <property type="project" value="UniProtKB-SubCell"/>
</dbReference>
<dbReference type="SUPFAM" id="SSF46785">
    <property type="entry name" value="Winged helix' DNA-binding domain"/>
    <property type="match status" value="1"/>
</dbReference>
<feature type="compositionally biased region" description="Polar residues" evidence="8">
    <location>
        <begin position="363"/>
        <end position="374"/>
    </location>
</feature>
<feature type="compositionally biased region" description="Low complexity" evidence="8">
    <location>
        <begin position="375"/>
        <end position="401"/>
    </location>
</feature>
<name>A0A4Y0BK67_ANOFN</name>
<dbReference type="InterPro" id="IPR036390">
    <property type="entry name" value="WH_DNA-bd_sf"/>
</dbReference>
<sequence>MPFIDDELLWSPDNDGRMVDLQACLQTESNQATASQTAELASELNTLEDQLDNDSDELLRQLTENTFELEQFFQDFPATEIKVEENNNDLQLDEEANGQIFLQNCSQFLTSAAAAAQLSALSVSEPNELDGGLQRLCSGGNDQLVGSGTLTTQQVQEQLLLAQAHGLLQQNRFNNSLLAEKLLQNHHQQQQQHLHHAHTTQNGVTNLDALGVPSSSSNNGNNHHNSSSSNGSSSSHGGRSNKPPDIVIKDEIKYQVDTEIPILPQSPSPPPQQRSSLAGGQSQQTASLLASTLQPSQQHRPLLHGLLSGTHIPQGPYHRGYSTSSTGSLPPSPADSGVSDVDSSSSGGQPACSDELKARLGIPTSSTGPVSNTGQPSHPHQQQQQQHQQQQQQQASQQQQHHQQHHQQPPPQHQHPQSQPLAVHPNGGTGSPNGGTTSLSSSSALSQVAAAAVAAAATQQHLQQQAAHLQSGTFLRPNFYHHNSPPLRNIWNQRSVPLSDNYHYLHSMNSPNGYPSAAAAAAAAAANHFVSGGATNGTASNGSSAGALGRGTGAGTAGQLPGNGAMGQHGHLGSHHASTAAHHHGHLGQQHLGHHPHAGTGHVGSGANSAAAAAAALMANGIVNGLGHHGQHGPHNVSSSCPDDLSYMLELGFQPRKLKKPKKPKLEMGVKRKSREGSTTYLWEFLLKLLQDREYCPRFIKWTNRDKGVFKLVDSKAVSKLWGMHKNKPDMNYETMGRALRYYYQRGILAKVDGQRLVYQFVDVPKDIVEIDCTGA</sequence>
<evidence type="ECO:0000256" key="5">
    <source>
        <dbReference type="ARBA" id="ARBA00023242"/>
    </source>
</evidence>
<dbReference type="InterPro" id="IPR036388">
    <property type="entry name" value="WH-like_DNA-bd_sf"/>
</dbReference>
<accession>A0A4Y0BK67</accession>
<dbReference type="Gene3D" id="1.10.10.10">
    <property type="entry name" value="Winged helix-like DNA-binding domain superfamily/Winged helix DNA-binding domain"/>
    <property type="match status" value="1"/>
</dbReference>
<evidence type="ECO:0000256" key="3">
    <source>
        <dbReference type="ARBA" id="ARBA00022473"/>
    </source>
</evidence>
<feature type="compositionally biased region" description="Low complexity" evidence="8">
    <location>
        <begin position="569"/>
        <end position="580"/>
    </location>
</feature>
<dbReference type="GO" id="GO:0006914">
    <property type="term" value="P:autophagy"/>
    <property type="evidence" value="ECO:0007669"/>
    <property type="project" value="UniProtKB-ARBA"/>
</dbReference>
<evidence type="ECO:0000256" key="6">
    <source>
        <dbReference type="RuleBase" id="RU004019"/>
    </source>
</evidence>
<keyword evidence="3" id="KW-0217">Developmental protein</keyword>
<feature type="compositionally biased region" description="Polar residues" evidence="8">
    <location>
        <begin position="278"/>
        <end position="299"/>
    </location>
</feature>
<dbReference type="VEuPathDB" id="VectorBase:AFUN020371"/>
<dbReference type="AlphaFoldDB" id="A0A4Y0BK67"/>
<dbReference type="PANTHER" id="PTHR11849">
    <property type="entry name" value="ETS"/>
    <property type="match status" value="1"/>
</dbReference>
<dbReference type="EnsemblMetazoa" id="AFUN020371-RB">
    <property type="protein sequence ID" value="AFUN020371-PB"/>
    <property type="gene ID" value="AFUN020371"/>
</dbReference>
<feature type="region of interest" description="Disordered" evidence="8">
    <location>
        <begin position="541"/>
        <end position="606"/>
    </location>
</feature>